<keyword evidence="2" id="KW-1185">Reference proteome</keyword>
<dbReference type="HOGENOM" id="CLU_2544254_0_0_1"/>
<organism evidence="1 2">
    <name type="scientific">Tuber melanosporum (strain Mel28)</name>
    <name type="common">Perigord black truffle</name>
    <dbReference type="NCBI Taxonomy" id="656061"/>
    <lineage>
        <taxon>Eukaryota</taxon>
        <taxon>Fungi</taxon>
        <taxon>Dikarya</taxon>
        <taxon>Ascomycota</taxon>
        <taxon>Pezizomycotina</taxon>
        <taxon>Pezizomycetes</taxon>
        <taxon>Pezizales</taxon>
        <taxon>Tuberaceae</taxon>
        <taxon>Tuber</taxon>
    </lineage>
</organism>
<sequence>MCLISSRDDDYPPARRVHVYREGRVTREYAATPRRSYFSTSSIGGGRSSTARVRHVYSSPRGSWVSTREVPGAVVLSGRRGYY</sequence>
<dbReference type="EMBL" id="FN430208">
    <property type="protein sequence ID" value="CAZ83166.1"/>
    <property type="molecule type" value="Genomic_DNA"/>
</dbReference>
<gene>
    <name evidence="1" type="ORF">GSTUM_00006760001</name>
</gene>
<dbReference type="Proteomes" id="UP000006911">
    <property type="component" value="Unassembled WGS sequence"/>
</dbReference>
<reference evidence="1 2" key="1">
    <citation type="journal article" date="2010" name="Nature">
        <title>Perigord black truffle genome uncovers evolutionary origins and mechanisms of symbiosis.</title>
        <authorList>
            <person name="Martin F."/>
            <person name="Kohler A."/>
            <person name="Murat C."/>
            <person name="Balestrini R."/>
            <person name="Coutinho P.M."/>
            <person name="Jaillon O."/>
            <person name="Montanini B."/>
            <person name="Morin E."/>
            <person name="Noel B."/>
            <person name="Percudani R."/>
            <person name="Porcel B."/>
            <person name="Rubini A."/>
            <person name="Amicucci A."/>
            <person name="Amselem J."/>
            <person name="Anthouard V."/>
            <person name="Arcioni S."/>
            <person name="Artiguenave F."/>
            <person name="Aury J.M."/>
            <person name="Ballario P."/>
            <person name="Bolchi A."/>
            <person name="Brenna A."/>
            <person name="Brun A."/>
            <person name="Buee M."/>
            <person name="Cantarel B."/>
            <person name="Chevalier G."/>
            <person name="Couloux A."/>
            <person name="Da Silva C."/>
            <person name="Denoeud F."/>
            <person name="Duplessis S."/>
            <person name="Ghignone S."/>
            <person name="Hilselberger B."/>
            <person name="Iotti M."/>
            <person name="Marcais B."/>
            <person name="Mello A."/>
            <person name="Miranda M."/>
            <person name="Pacioni G."/>
            <person name="Quesneville H."/>
            <person name="Riccioni C."/>
            <person name="Ruotolo R."/>
            <person name="Splivallo R."/>
            <person name="Stocchi V."/>
            <person name="Tisserant E."/>
            <person name="Viscomi A.R."/>
            <person name="Zambonelli A."/>
            <person name="Zampieri E."/>
            <person name="Henrissat B."/>
            <person name="Lebrun M.H."/>
            <person name="Paolocci F."/>
            <person name="Bonfante P."/>
            <person name="Ottonello S."/>
            <person name="Wincker P."/>
        </authorList>
    </citation>
    <scope>NUCLEOTIDE SEQUENCE [LARGE SCALE GENOMIC DNA]</scope>
    <source>
        <strain evidence="1 2">Mel28</strain>
    </source>
</reference>
<evidence type="ECO:0000313" key="1">
    <source>
        <dbReference type="EMBL" id="CAZ83166.1"/>
    </source>
</evidence>
<dbReference type="InParanoid" id="D5GF73"/>
<dbReference type="AlphaFoldDB" id="D5GF73"/>
<name>D5GF73_TUBMM</name>
<dbReference type="KEGG" id="tml:GSTUM_00006760001"/>
<proteinExistence type="predicted"/>
<accession>D5GF73</accession>
<evidence type="ECO:0000313" key="2">
    <source>
        <dbReference type="Proteomes" id="UP000006911"/>
    </source>
</evidence>
<protein>
    <submittedName>
        <fullName evidence="1">(Perigord truffle) hypothetical protein</fullName>
    </submittedName>
</protein>